<protein>
    <submittedName>
        <fullName evidence="2">Uncharacterized protein</fullName>
    </submittedName>
</protein>
<accession>A0ABT0I739</accession>
<organism evidence="2 3">
    <name type="scientific">Streptomyces lichenis</name>
    <dbReference type="NCBI Taxonomy" id="2306967"/>
    <lineage>
        <taxon>Bacteria</taxon>
        <taxon>Bacillati</taxon>
        <taxon>Actinomycetota</taxon>
        <taxon>Actinomycetes</taxon>
        <taxon>Kitasatosporales</taxon>
        <taxon>Streptomycetaceae</taxon>
        <taxon>Streptomyces</taxon>
    </lineage>
</organism>
<feature type="compositionally biased region" description="Basic and acidic residues" evidence="1">
    <location>
        <begin position="39"/>
        <end position="52"/>
    </location>
</feature>
<gene>
    <name evidence="2" type="ORF">M1O15_06985</name>
</gene>
<name>A0ABT0I739_9ACTN</name>
<proteinExistence type="predicted"/>
<feature type="region of interest" description="Disordered" evidence="1">
    <location>
        <begin position="1"/>
        <end position="64"/>
    </location>
</feature>
<sequence>MRERTEGGGRRAEQEPPHGAENTGPVTPLVGELVGRSAEPQRPEPRDEERGGPAHTSSTVLRADRGIINTGTVFGGQHVTGVEVAGDYVHGAGDVV</sequence>
<dbReference type="EMBL" id="JALPTH010000005">
    <property type="protein sequence ID" value="MCK8677138.1"/>
    <property type="molecule type" value="Genomic_DNA"/>
</dbReference>
<reference evidence="2 3" key="1">
    <citation type="submission" date="2022-04" db="EMBL/GenBank/DDBJ databases">
        <title>Streptomyces sp. nov. LCR6-01 isolated from Lichen of Dirinaria sp.</title>
        <authorList>
            <person name="Kanchanasin P."/>
            <person name="Tanasupawat S."/>
            <person name="Phongsopitanun W."/>
        </authorList>
    </citation>
    <scope>NUCLEOTIDE SEQUENCE [LARGE SCALE GENOMIC DNA]</scope>
    <source>
        <strain evidence="2 3">LCR6-01</strain>
    </source>
</reference>
<evidence type="ECO:0000256" key="1">
    <source>
        <dbReference type="SAM" id="MobiDB-lite"/>
    </source>
</evidence>
<evidence type="ECO:0000313" key="2">
    <source>
        <dbReference type="EMBL" id="MCK8677138.1"/>
    </source>
</evidence>
<dbReference type="Proteomes" id="UP001522868">
    <property type="component" value="Unassembled WGS sequence"/>
</dbReference>
<comment type="caution">
    <text evidence="2">The sequence shown here is derived from an EMBL/GenBank/DDBJ whole genome shotgun (WGS) entry which is preliminary data.</text>
</comment>
<evidence type="ECO:0000313" key="3">
    <source>
        <dbReference type="Proteomes" id="UP001522868"/>
    </source>
</evidence>
<keyword evidence="3" id="KW-1185">Reference proteome</keyword>
<feature type="compositionally biased region" description="Basic and acidic residues" evidence="1">
    <location>
        <begin position="1"/>
        <end position="18"/>
    </location>
</feature>
<dbReference type="RefSeq" id="WP_248632372.1">
    <property type="nucleotide sequence ID" value="NZ_JALPTH010000005.1"/>
</dbReference>